<dbReference type="SUPFAM" id="SSF56228">
    <property type="entry name" value="Aldehyde ferredoxin oxidoreductase, N-terminal domain"/>
    <property type="match status" value="1"/>
</dbReference>
<evidence type="ECO:0000256" key="5">
    <source>
        <dbReference type="ARBA" id="ARBA00023004"/>
    </source>
</evidence>
<organism evidence="8">
    <name type="scientific">marine sediment metagenome</name>
    <dbReference type="NCBI Taxonomy" id="412755"/>
    <lineage>
        <taxon>unclassified sequences</taxon>
        <taxon>metagenomes</taxon>
        <taxon>ecological metagenomes</taxon>
    </lineage>
</organism>
<accession>X1C1L5</accession>
<dbReference type="PANTHER" id="PTHR30038">
    <property type="entry name" value="ALDEHYDE FERREDOXIN OXIDOREDUCTASE"/>
    <property type="match status" value="1"/>
</dbReference>
<feature type="non-terminal residue" evidence="8">
    <location>
        <position position="290"/>
    </location>
</feature>
<protein>
    <recommendedName>
        <fullName evidence="7">Aldehyde ferredoxin oxidoreductase N-terminal domain-containing protein</fullName>
    </recommendedName>
</protein>
<gene>
    <name evidence="8" type="ORF">S01H4_39665</name>
</gene>
<dbReference type="AlphaFoldDB" id="X1C1L5"/>
<evidence type="ECO:0000256" key="1">
    <source>
        <dbReference type="ARBA" id="ARBA00001966"/>
    </source>
</evidence>
<feature type="domain" description="Aldehyde ferredoxin oxidoreductase N-terminal" evidence="7">
    <location>
        <begin position="1"/>
        <end position="87"/>
    </location>
</feature>
<proteinExistence type="inferred from homology"/>
<dbReference type="Gene3D" id="1.10.569.10">
    <property type="entry name" value="Aldehyde Ferredoxin Oxidoreductase Protein, subunit A, domain 2"/>
    <property type="match status" value="1"/>
</dbReference>
<comment type="caution">
    <text evidence="8">The sequence shown here is derived from an EMBL/GenBank/DDBJ whole genome shotgun (WGS) entry which is preliminary data.</text>
</comment>
<dbReference type="InterPro" id="IPR036503">
    <property type="entry name" value="Ald_Fedxn_OxRdtase_N_sf"/>
</dbReference>
<dbReference type="SMART" id="SM00790">
    <property type="entry name" value="AFOR_N"/>
    <property type="match status" value="1"/>
</dbReference>
<dbReference type="Pfam" id="PF02730">
    <property type="entry name" value="AFOR_N"/>
    <property type="match status" value="1"/>
</dbReference>
<dbReference type="GO" id="GO:0051539">
    <property type="term" value="F:4 iron, 4 sulfur cluster binding"/>
    <property type="evidence" value="ECO:0007669"/>
    <property type="project" value="UniProtKB-KW"/>
</dbReference>
<evidence type="ECO:0000256" key="6">
    <source>
        <dbReference type="ARBA" id="ARBA00023014"/>
    </source>
</evidence>
<dbReference type="InterPro" id="IPR013984">
    <property type="entry name" value="Ald_Fedxn_OxRdtase_dom2"/>
</dbReference>
<dbReference type="InterPro" id="IPR013983">
    <property type="entry name" value="Ald_Fedxn_OxRdtase_N"/>
</dbReference>
<dbReference type="InterPro" id="IPR001203">
    <property type="entry name" value="OxRdtase_Ald_Fedxn_C"/>
</dbReference>
<dbReference type="GO" id="GO:0046872">
    <property type="term" value="F:metal ion binding"/>
    <property type="evidence" value="ECO:0007669"/>
    <property type="project" value="UniProtKB-KW"/>
</dbReference>
<dbReference type="GO" id="GO:0016625">
    <property type="term" value="F:oxidoreductase activity, acting on the aldehyde or oxo group of donors, iron-sulfur protein as acceptor"/>
    <property type="evidence" value="ECO:0007669"/>
    <property type="project" value="InterPro"/>
</dbReference>
<comment type="cofactor">
    <cofactor evidence="1">
        <name>[4Fe-4S] cluster</name>
        <dbReference type="ChEBI" id="CHEBI:49883"/>
    </cofactor>
</comment>
<dbReference type="SUPFAM" id="SSF48310">
    <property type="entry name" value="Aldehyde ferredoxin oxidoreductase, C-terminal domains"/>
    <property type="match status" value="1"/>
</dbReference>
<dbReference type="InterPro" id="IPR051919">
    <property type="entry name" value="W-dependent_AOR"/>
</dbReference>
<evidence type="ECO:0000256" key="4">
    <source>
        <dbReference type="ARBA" id="ARBA00022723"/>
    </source>
</evidence>
<dbReference type="Gene3D" id="3.60.9.10">
    <property type="entry name" value="Aldehyde ferredoxin oxidoreductase, N-terminal domain"/>
    <property type="match status" value="1"/>
</dbReference>
<comment type="similarity">
    <text evidence="2">Belongs to the AOR/FOR family.</text>
</comment>
<keyword evidence="6" id="KW-0411">Iron-sulfur</keyword>
<evidence type="ECO:0000313" key="8">
    <source>
        <dbReference type="EMBL" id="GAH01177.1"/>
    </source>
</evidence>
<keyword evidence="3" id="KW-0004">4Fe-4S</keyword>
<dbReference type="InterPro" id="IPR036021">
    <property type="entry name" value="Tungsten_al_ferr_oxy-like_C"/>
</dbReference>
<dbReference type="EMBL" id="BART01021513">
    <property type="protein sequence ID" value="GAH01177.1"/>
    <property type="molecule type" value="Genomic_DNA"/>
</dbReference>
<evidence type="ECO:0000256" key="2">
    <source>
        <dbReference type="ARBA" id="ARBA00011032"/>
    </source>
</evidence>
<keyword evidence="5" id="KW-0408">Iron</keyword>
<dbReference type="PANTHER" id="PTHR30038:SF0">
    <property type="entry name" value="TUNGSTEN-CONTAINING ALDEHYDE FERREDOXIN OXIDOREDUCTASE"/>
    <property type="match status" value="1"/>
</dbReference>
<feature type="non-terminal residue" evidence="8">
    <location>
        <position position="1"/>
    </location>
</feature>
<dbReference type="Pfam" id="PF01314">
    <property type="entry name" value="AFOR_C"/>
    <property type="match status" value="1"/>
</dbReference>
<sequence length="290" mass="31145">VYLFIDNGKAQLRAATHLWGKVTFETDDMLQAEHGKAAKVVSIGPAGEKLSLISCLMNNRVDAAGRSGLGAVMGSKKLKAVVVKGDRKVPIADIEAANRLRKEHIAEMRGPFLEEFHKYGTTGHTAASARNGDTPVKNWGGIGIIDLPDTSALDREVINANVESKTGCWRCPAACKGRLKEGAGEYKYPAGIHRPEYETQAAFGAICLNNNNEATAMAGYICDSYGLDTISAGSIIAFAMECYEHGIITKADTDGIELTWGNHRAMVAMLEKMARREGFGDILADGVKVA</sequence>
<name>X1C1L5_9ZZZZ</name>
<evidence type="ECO:0000256" key="3">
    <source>
        <dbReference type="ARBA" id="ARBA00022485"/>
    </source>
</evidence>
<dbReference type="GO" id="GO:0009055">
    <property type="term" value="F:electron transfer activity"/>
    <property type="evidence" value="ECO:0007669"/>
    <property type="project" value="InterPro"/>
</dbReference>
<keyword evidence="4" id="KW-0479">Metal-binding</keyword>
<evidence type="ECO:0000259" key="7">
    <source>
        <dbReference type="SMART" id="SM00790"/>
    </source>
</evidence>
<reference evidence="8" key="1">
    <citation type="journal article" date="2014" name="Front. Microbiol.">
        <title>High frequency of phylogenetically diverse reductive dehalogenase-homologous genes in deep subseafloor sedimentary metagenomes.</title>
        <authorList>
            <person name="Kawai M."/>
            <person name="Futagami T."/>
            <person name="Toyoda A."/>
            <person name="Takaki Y."/>
            <person name="Nishi S."/>
            <person name="Hori S."/>
            <person name="Arai W."/>
            <person name="Tsubouchi T."/>
            <person name="Morono Y."/>
            <person name="Uchiyama I."/>
            <person name="Ito T."/>
            <person name="Fujiyama A."/>
            <person name="Inagaki F."/>
            <person name="Takami H."/>
        </authorList>
    </citation>
    <scope>NUCLEOTIDE SEQUENCE</scope>
    <source>
        <strain evidence="8">Expedition CK06-06</strain>
    </source>
</reference>